<dbReference type="EMBL" id="CP036339">
    <property type="protein sequence ID" value="QDT71257.1"/>
    <property type="molecule type" value="Genomic_DNA"/>
</dbReference>
<dbReference type="InterPro" id="IPR033756">
    <property type="entry name" value="YlxH/NBP35"/>
</dbReference>
<dbReference type="CDD" id="cd05387">
    <property type="entry name" value="BY-kinase"/>
    <property type="match status" value="1"/>
</dbReference>
<dbReference type="Pfam" id="PF10609">
    <property type="entry name" value="ParA"/>
    <property type="match status" value="1"/>
</dbReference>
<feature type="coiled-coil region" evidence="3">
    <location>
        <begin position="342"/>
        <end position="441"/>
    </location>
</feature>
<dbReference type="SUPFAM" id="SSF52540">
    <property type="entry name" value="P-loop containing nucleoside triphosphate hydrolases"/>
    <property type="match status" value="1"/>
</dbReference>
<evidence type="ECO:0000256" key="1">
    <source>
        <dbReference type="ARBA" id="ARBA00022741"/>
    </source>
</evidence>
<evidence type="ECO:0000256" key="4">
    <source>
        <dbReference type="SAM" id="Phobius"/>
    </source>
</evidence>
<dbReference type="RefSeq" id="WP_145430404.1">
    <property type="nucleotide sequence ID" value="NZ_CP036339.1"/>
</dbReference>
<dbReference type="PANTHER" id="PTHR32309">
    <property type="entry name" value="TYROSINE-PROTEIN KINASE"/>
    <property type="match status" value="1"/>
</dbReference>
<sequence>MAREGSDFSESEVIYPPAVDGAPSRALVASPSYASPAPSFGSFAAQGPEILSGGFNQTWLANCLRRRWLMAILMGMLVGAGVAGLLLWAFPETSQVTAYLKVKSKTGNEVFETSNERLSAQDIERQAMNHLALLKSPLVLDAALQQQDIANLDAVRAHAGEELLWLLDELRVTFPGDGEILEVRYEGDEDPAQMVLVINAVVKAYQDKVLLQDRLKIASTQADLKTVLADTETRLEGQLKDLKAKDEAAGTLREEFEIPQLTNEIKSLEDLIVKAQKELVDIEVFKELSIQSANNPASLEAAIGMELDKDPTINMYKQQLFELNSQLQSKLSSSKNPNSADIKRIRSVIQQTEAQAAQYRGQAERSMREKIAKMPNDTLRAAITEYKIRRKSVEDNLAKYQEKLKAAQTKLGGLGIRNPEQEMLEGQIESEKEIARSLKEKVLQWQVMNQARERQERSGGSDFDTVTVMQQATPLEGVNKLERFSIAGIGGLAAMALTCYGIALLEFRHRRLNGAADVDEGLGIRVLGVLPSTSLKALTGSSLVATQVAEAIDNVRATLMHDPGARGRQVIMVTSSATMEGTTIVASSLALSLARAGRRTLLVDGDLRSPSLHKLFSMPIEDGFSEVLRSEIDLVDAVKPTNNEGLYLLTAGVCNAEAIHALATDQPQAIFEKLRDQFDFIVIDAPPVLGISDSLSLGQYIDGAILTVLRDHSEIRKVYKSVEMLKQMGVRVLGSVVNGVPLKADRRVVRLHQASGSQAPRLTKMDS</sequence>
<dbReference type="InterPro" id="IPR027417">
    <property type="entry name" value="P-loop_NTPase"/>
</dbReference>
<dbReference type="KEGG" id="llh:I41_04130"/>
<protein>
    <submittedName>
        <fullName evidence="5">Tyrosine-protein kinase YwqD</fullName>
        <ecNumber evidence="5">2.7.10.2</ecNumber>
    </submittedName>
</protein>
<evidence type="ECO:0000313" key="6">
    <source>
        <dbReference type="Proteomes" id="UP000317909"/>
    </source>
</evidence>
<keyword evidence="5" id="KW-0418">Kinase</keyword>
<evidence type="ECO:0000313" key="5">
    <source>
        <dbReference type="EMBL" id="QDT71257.1"/>
    </source>
</evidence>
<keyword evidence="1" id="KW-0547">Nucleotide-binding</keyword>
<keyword evidence="4" id="KW-0472">Membrane</keyword>
<organism evidence="5 6">
    <name type="scientific">Lacipirellula limnantheis</name>
    <dbReference type="NCBI Taxonomy" id="2528024"/>
    <lineage>
        <taxon>Bacteria</taxon>
        <taxon>Pseudomonadati</taxon>
        <taxon>Planctomycetota</taxon>
        <taxon>Planctomycetia</taxon>
        <taxon>Pirellulales</taxon>
        <taxon>Lacipirellulaceae</taxon>
        <taxon>Lacipirellula</taxon>
    </lineage>
</organism>
<feature type="transmembrane region" description="Helical" evidence="4">
    <location>
        <begin position="68"/>
        <end position="90"/>
    </location>
</feature>
<gene>
    <name evidence="5" type="primary">ywqD</name>
    <name evidence="5" type="ORF">I41_04130</name>
</gene>
<evidence type="ECO:0000256" key="3">
    <source>
        <dbReference type="SAM" id="Coils"/>
    </source>
</evidence>
<dbReference type="GO" id="GO:0005524">
    <property type="term" value="F:ATP binding"/>
    <property type="evidence" value="ECO:0007669"/>
    <property type="project" value="UniProtKB-KW"/>
</dbReference>
<evidence type="ECO:0000256" key="2">
    <source>
        <dbReference type="ARBA" id="ARBA00022840"/>
    </source>
</evidence>
<keyword evidence="5" id="KW-0808">Transferase</keyword>
<dbReference type="GO" id="GO:0005886">
    <property type="term" value="C:plasma membrane"/>
    <property type="evidence" value="ECO:0007669"/>
    <property type="project" value="TreeGrafter"/>
</dbReference>
<dbReference type="InterPro" id="IPR050445">
    <property type="entry name" value="Bact_polysacc_biosynth/exp"/>
</dbReference>
<name>A0A517TSA7_9BACT</name>
<accession>A0A517TSA7</accession>
<proteinExistence type="predicted"/>
<dbReference type="EC" id="2.7.10.2" evidence="5"/>
<keyword evidence="4" id="KW-1133">Transmembrane helix</keyword>
<dbReference type="Proteomes" id="UP000317909">
    <property type="component" value="Chromosome"/>
</dbReference>
<dbReference type="NCBIfam" id="TIGR01007">
    <property type="entry name" value="eps_fam"/>
    <property type="match status" value="1"/>
</dbReference>
<dbReference type="InterPro" id="IPR005702">
    <property type="entry name" value="Wzc-like_C"/>
</dbReference>
<dbReference type="Gene3D" id="3.40.50.300">
    <property type="entry name" value="P-loop containing nucleotide triphosphate hydrolases"/>
    <property type="match status" value="1"/>
</dbReference>
<keyword evidence="3" id="KW-0175">Coiled coil</keyword>
<dbReference type="PANTHER" id="PTHR32309:SF13">
    <property type="entry name" value="FERRIC ENTEROBACTIN TRANSPORT PROTEIN FEPE"/>
    <property type="match status" value="1"/>
</dbReference>
<keyword evidence="4" id="KW-0812">Transmembrane</keyword>
<dbReference type="GO" id="GO:0004715">
    <property type="term" value="F:non-membrane spanning protein tyrosine kinase activity"/>
    <property type="evidence" value="ECO:0007669"/>
    <property type="project" value="UniProtKB-EC"/>
</dbReference>
<keyword evidence="6" id="KW-1185">Reference proteome</keyword>
<dbReference type="AlphaFoldDB" id="A0A517TSA7"/>
<reference evidence="5 6" key="1">
    <citation type="submission" date="2019-02" db="EMBL/GenBank/DDBJ databases">
        <title>Deep-cultivation of Planctomycetes and their phenomic and genomic characterization uncovers novel biology.</title>
        <authorList>
            <person name="Wiegand S."/>
            <person name="Jogler M."/>
            <person name="Boedeker C."/>
            <person name="Pinto D."/>
            <person name="Vollmers J."/>
            <person name="Rivas-Marin E."/>
            <person name="Kohn T."/>
            <person name="Peeters S.H."/>
            <person name="Heuer A."/>
            <person name="Rast P."/>
            <person name="Oberbeckmann S."/>
            <person name="Bunk B."/>
            <person name="Jeske O."/>
            <person name="Meyerdierks A."/>
            <person name="Storesund J.E."/>
            <person name="Kallscheuer N."/>
            <person name="Luecker S."/>
            <person name="Lage O.M."/>
            <person name="Pohl T."/>
            <person name="Merkel B.J."/>
            <person name="Hornburger P."/>
            <person name="Mueller R.-W."/>
            <person name="Bruemmer F."/>
            <person name="Labrenz M."/>
            <person name="Spormann A.M."/>
            <person name="Op den Camp H."/>
            <person name="Overmann J."/>
            <person name="Amann R."/>
            <person name="Jetten M.S.M."/>
            <person name="Mascher T."/>
            <person name="Medema M.H."/>
            <person name="Devos D.P."/>
            <person name="Kaster A.-K."/>
            <person name="Ovreas L."/>
            <person name="Rohde M."/>
            <person name="Galperin M.Y."/>
            <person name="Jogler C."/>
        </authorList>
    </citation>
    <scope>NUCLEOTIDE SEQUENCE [LARGE SCALE GENOMIC DNA]</scope>
    <source>
        <strain evidence="5 6">I41</strain>
    </source>
</reference>
<keyword evidence="2" id="KW-0067">ATP-binding</keyword>
<dbReference type="OrthoDB" id="9775724at2"/>